<proteinExistence type="predicted"/>
<dbReference type="GeneID" id="6073207"/>
<feature type="region of interest" description="Disordered" evidence="1">
    <location>
        <begin position="355"/>
        <end position="401"/>
    </location>
</feature>
<dbReference type="Proteomes" id="UP000001194">
    <property type="component" value="Unassembled WGS sequence"/>
</dbReference>
<dbReference type="EMBL" id="DS547095">
    <property type="protein sequence ID" value="EDR11386.1"/>
    <property type="molecule type" value="Genomic_DNA"/>
</dbReference>
<sequence>MEMVSQALQFWYEHQEKGKVAFRFKAFLEGKAVRVGKGKKLGKSKGQRKGRAATESLSDEEATVGQGRKKGRTESGSDEEAWPTRKKIASKSGWEDSHTESGSDGEPQSTRTKGKKPQDQWDSDEEAWPSMAKGRPNPKVDVEKQGVRPTKKKAADLRGTKPGSVKEAQPKHEVQPTKKAVKNLTTRKGEDEDQWHSDVEEEEARPNRTKAVKFLGSEKAAQKDQWDSDSDVEKQEVRPIKKKAATVKGTGTKPGSDEEAWPTTKAANFEGTKPESVEEVRPKPKEQWDSDSDLEKQEVQPTKKKAATKNDFNVKGTVAEPGLDDEARPTKKTIDNLKPKGESFWEMDFAEPLGGHGVKRKYSDNEEDALPNKTSRLEAGYKLGPKNGRPGTIKKAAGSPVVQDISIDKPCTEVDPHAGRSPSTNIDLVKLAMAVPVKAKPKPRPIKGKVSTELGIVTQDRSKRIAEESVRTTQSKKH</sequence>
<feature type="compositionally biased region" description="Basic and acidic residues" evidence="1">
    <location>
        <begin position="325"/>
        <end position="339"/>
    </location>
</feature>
<gene>
    <name evidence="2" type="ORF">LACBIDRAFT_313461</name>
</gene>
<dbReference type="AlphaFoldDB" id="B0D033"/>
<accession>B0D033</accession>
<keyword evidence="3" id="KW-1185">Reference proteome</keyword>
<feature type="compositionally biased region" description="Basic residues" evidence="1">
    <location>
        <begin position="35"/>
        <end position="51"/>
    </location>
</feature>
<protein>
    <submittedName>
        <fullName evidence="2">Predicted protein</fullName>
    </submittedName>
</protein>
<dbReference type="KEGG" id="lbc:LACBIDRAFT_313461"/>
<feature type="region of interest" description="Disordered" evidence="1">
    <location>
        <begin position="459"/>
        <end position="478"/>
    </location>
</feature>
<evidence type="ECO:0000313" key="3">
    <source>
        <dbReference type="Proteomes" id="UP000001194"/>
    </source>
</evidence>
<organism evidence="3">
    <name type="scientific">Laccaria bicolor (strain S238N-H82 / ATCC MYA-4686)</name>
    <name type="common">Bicoloured deceiver</name>
    <name type="synonym">Laccaria laccata var. bicolor</name>
    <dbReference type="NCBI Taxonomy" id="486041"/>
    <lineage>
        <taxon>Eukaryota</taxon>
        <taxon>Fungi</taxon>
        <taxon>Dikarya</taxon>
        <taxon>Basidiomycota</taxon>
        <taxon>Agaricomycotina</taxon>
        <taxon>Agaricomycetes</taxon>
        <taxon>Agaricomycetidae</taxon>
        <taxon>Agaricales</taxon>
        <taxon>Agaricineae</taxon>
        <taxon>Hydnangiaceae</taxon>
        <taxon>Laccaria</taxon>
    </lineage>
</organism>
<dbReference type="RefSeq" id="XP_001877283.1">
    <property type="nucleotide sequence ID" value="XM_001877248.1"/>
</dbReference>
<feature type="compositionally biased region" description="Basic and acidic residues" evidence="1">
    <location>
        <begin position="187"/>
        <end position="198"/>
    </location>
</feature>
<evidence type="ECO:0000313" key="2">
    <source>
        <dbReference type="EMBL" id="EDR11386.1"/>
    </source>
</evidence>
<evidence type="ECO:0000256" key="1">
    <source>
        <dbReference type="SAM" id="MobiDB-lite"/>
    </source>
</evidence>
<dbReference type="HOGENOM" id="CLU_025800_1_0_1"/>
<name>B0D033_LACBS</name>
<feature type="compositionally biased region" description="Polar residues" evidence="1">
    <location>
        <begin position="102"/>
        <end position="111"/>
    </location>
</feature>
<feature type="region of interest" description="Disordered" evidence="1">
    <location>
        <begin position="35"/>
        <end position="339"/>
    </location>
</feature>
<feature type="compositionally biased region" description="Basic and acidic residues" evidence="1">
    <location>
        <begin position="460"/>
        <end position="470"/>
    </location>
</feature>
<reference evidence="2 3" key="1">
    <citation type="journal article" date="2008" name="Nature">
        <title>The genome of Laccaria bicolor provides insights into mycorrhizal symbiosis.</title>
        <authorList>
            <person name="Martin F."/>
            <person name="Aerts A."/>
            <person name="Ahren D."/>
            <person name="Brun A."/>
            <person name="Danchin E.G.J."/>
            <person name="Duchaussoy F."/>
            <person name="Gibon J."/>
            <person name="Kohler A."/>
            <person name="Lindquist E."/>
            <person name="Pereda V."/>
            <person name="Salamov A."/>
            <person name="Shapiro H.J."/>
            <person name="Wuyts J."/>
            <person name="Blaudez D."/>
            <person name="Buee M."/>
            <person name="Brokstein P."/>
            <person name="Canbaeck B."/>
            <person name="Cohen D."/>
            <person name="Courty P.E."/>
            <person name="Coutinho P.M."/>
            <person name="Delaruelle C."/>
            <person name="Detter J.C."/>
            <person name="Deveau A."/>
            <person name="DiFazio S."/>
            <person name="Duplessis S."/>
            <person name="Fraissinet-Tachet L."/>
            <person name="Lucic E."/>
            <person name="Frey-Klett P."/>
            <person name="Fourrey C."/>
            <person name="Feussner I."/>
            <person name="Gay G."/>
            <person name="Grimwood J."/>
            <person name="Hoegger P.J."/>
            <person name="Jain P."/>
            <person name="Kilaru S."/>
            <person name="Labbe J."/>
            <person name="Lin Y.C."/>
            <person name="Legue V."/>
            <person name="Le Tacon F."/>
            <person name="Marmeisse R."/>
            <person name="Melayah D."/>
            <person name="Montanini B."/>
            <person name="Muratet M."/>
            <person name="Nehls U."/>
            <person name="Niculita-Hirzel H."/>
            <person name="Oudot-Le Secq M.P."/>
            <person name="Peter M."/>
            <person name="Quesneville H."/>
            <person name="Rajashekar B."/>
            <person name="Reich M."/>
            <person name="Rouhier N."/>
            <person name="Schmutz J."/>
            <person name="Yin T."/>
            <person name="Chalot M."/>
            <person name="Henrissat B."/>
            <person name="Kuees U."/>
            <person name="Lucas S."/>
            <person name="Van de Peer Y."/>
            <person name="Podila G.K."/>
            <person name="Polle A."/>
            <person name="Pukkila P.J."/>
            <person name="Richardson P.M."/>
            <person name="Rouze P."/>
            <person name="Sanders I.R."/>
            <person name="Stajich J.E."/>
            <person name="Tunlid A."/>
            <person name="Tuskan G."/>
            <person name="Grigoriev I.V."/>
        </authorList>
    </citation>
    <scope>NUCLEOTIDE SEQUENCE [LARGE SCALE GENOMIC DNA]</scope>
    <source>
        <strain evidence="3">S238N-H82 / ATCC MYA-4686</strain>
    </source>
</reference>
<feature type="compositionally biased region" description="Basic and acidic residues" evidence="1">
    <location>
        <begin position="272"/>
        <end position="298"/>
    </location>
</feature>
<feature type="compositionally biased region" description="Basic and acidic residues" evidence="1">
    <location>
        <begin position="220"/>
        <end position="239"/>
    </location>
</feature>
<dbReference type="InParanoid" id="B0D033"/>